<feature type="domain" description="RNA polymerase sigma factor 70 region 4 type 2" evidence="6">
    <location>
        <begin position="103"/>
        <end position="154"/>
    </location>
</feature>
<dbReference type="Proteomes" id="UP001595912">
    <property type="component" value="Unassembled WGS sequence"/>
</dbReference>
<name>A0ABV9W3R8_9ACTN</name>
<dbReference type="InterPro" id="IPR036388">
    <property type="entry name" value="WH-like_DNA-bd_sf"/>
</dbReference>
<dbReference type="InterPro" id="IPR013325">
    <property type="entry name" value="RNA_pol_sigma_r2"/>
</dbReference>
<evidence type="ECO:0000256" key="4">
    <source>
        <dbReference type="ARBA" id="ARBA00023163"/>
    </source>
</evidence>
<proteinExistence type="inferred from homology"/>
<dbReference type="SUPFAM" id="SSF88946">
    <property type="entry name" value="Sigma2 domain of RNA polymerase sigma factors"/>
    <property type="match status" value="1"/>
</dbReference>
<feature type="domain" description="DUF6596" evidence="7">
    <location>
        <begin position="170"/>
        <end position="270"/>
    </location>
</feature>
<keyword evidence="4" id="KW-0804">Transcription</keyword>
<accession>A0ABV9W3R8</accession>
<dbReference type="InterPro" id="IPR013249">
    <property type="entry name" value="RNA_pol_sigma70_r4_t2"/>
</dbReference>
<evidence type="ECO:0000313" key="9">
    <source>
        <dbReference type="Proteomes" id="UP001595912"/>
    </source>
</evidence>
<comment type="caution">
    <text evidence="8">The sequence shown here is derived from an EMBL/GenBank/DDBJ whole genome shotgun (WGS) entry which is preliminary data.</text>
</comment>
<dbReference type="InterPro" id="IPR046531">
    <property type="entry name" value="DUF6596"/>
</dbReference>
<keyword evidence="9" id="KW-1185">Reference proteome</keyword>
<reference evidence="9" key="1">
    <citation type="journal article" date="2019" name="Int. J. Syst. Evol. Microbiol.">
        <title>The Global Catalogue of Microorganisms (GCM) 10K type strain sequencing project: providing services to taxonomists for standard genome sequencing and annotation.</title>
        <authorList>
            <consortium name="The Broad Institute Genomics Platform"/>
            <consortium name="The Broad Institute Genome Sequencing Center for Infectious Disease"/>
            <person name="Wu L."/>
            <person name="Ma J."/>
        </authorList>
    </citation>
    <scope>NUCLEOTIDE SEQUENCE [LARGE SCALE GENOMIC DNA]</scope>
    <source>
        <strain evidence="9">CGMCC 4.7152</strain>
    </source>
</reference>
<dbReference type="Gene3D" id="1.10.10.10">
    <property type="entry name" value="Winged helix-like DNA-binding domain superfamily/Winged helix DNA-binding domain"/>
    <property type="match status" value="1"/>
</dbReference>
<evidence type="ECO:0000256" key="3">
    <source>
        <dbReference type="ARBA" id="ARBA00023082"/>
    </source>
</evidence>
<protein>
    <submittedName>
        <fullName evidence="8">RNA polymerase sigma factor</fullName>
    </submittedName>
</protein>
<keyword evidence="3" id="KW-0731">Sigma factor</keyword>
<keyword evidence="2" id="KW-0805">Transcription regulation</keyword>
<dbReference type="PANTHER" id="PTHR47756">
    <property type="entry name" value="BLL6612 PROTEIN-RELATED"/>
    <property type="match status" value="1"/>
</dbReference>
<organism evidence="8 9">
    <name type="scientific">Dactylosporangium cerinum</name>
    <dbReference type="NCBI Taxonomy" id="1434730"/>
    <lineage>
        <taxon>Bacteria</taxon>
        <taxon>Bacillati</taxon>
        <taxon>Actinomycetota</taxon>
        <taxon>Actinomycetes</taxon>
        <taxon>Micromonosporales</taxon>
        <taxon>Micromonosporaceae</taxon>
        <taxon>Dactylosporangium</taxon>
    </lineage>
</organism>
<feature type="domain" description="RNA polymerase sigma-70 region 2" evidence="5">
    <location>
        <begin position="13"/>
        <end position="76"/>
    </location>
</feature>
<comment type="similarity">
    <text evidence="1">Belongs to the sigma-70 factor family. ECF subfamily.</text>
</comment>
<evidence type="ECO:0000313" key="8">
    <source>
        <dbReference type="EMBL" id="MFC5002947.1"/>
    </source>
</evidence>
<dbReference type="Pfam" id="PF20239">
    <property type="entry name" value="DUF6596"/>
    <property type="match status" value="1"/>
</dbReference>
<evidence type="ECO:0000256" key="1">
    <source>
        <dbReference type="ARBA" id="ARBA00010641"/>
    </source>
</evidence>
<dbReference type="SUPFAM" id="SSF88659">
    <property type="entry name" value="Sigma3 and sigma4 domains of RNA polymerase sigma factors"/>
    <property type="match status" value="1"/>
</dbReference>
<evidence type="ECO:0000256" key="2">
    <source>
        <dbReference type="ARBA" id="ARBA00023015"/>
    </source>
</evidence>
<evidence type="ECO:0000259" key="6">
    <source>
        <dbReference type="Pfam" id="PF08281"/>
    </source>
</evidence>
<gene>
    <name evidence="8" type="ORF">ACFPIJ_34595</name>
</gene>
<evidence type="ECO:0000259" key="5">
    <source>
        <dbReference type="Pfam" id="PF04542"/>
    </source>
</evidence>
<dbReference type="Pfam" id="PF04542">
    <property type="entry name" value="Sigma70_r2"/>
    <property type="match status" value="1"/>
</dbReference>
<dbReference type="Gene3D" id="1.10.1740.10">
    <property type="match status" value="1"/>
</dbReference>
<dbReference type="EMBL" id="JBHSIU010000046">
    <property type="protein sequence ID" value="MFC5002947.1"/>
    <property type="molecule type" value="Genomic_DNA"/>
</dbReference>
<dbReference type="RefSeq" id="WP_380121523.1">
    <property type="nucleotide sequence ID" value="NZ_JBHSIU010000046.1"/>
</dbReference>
<dbReference type="PANTHER" id="PTHR47756:SF2">
    <property type="entry name" value="BLL6612 PROTEIN"/>
    <property type="match status" value="1"/>
</dbReference>
<evidence type="ECO:0000259" key="7">
    <source>
        <dbReference type="Pfam" id="PF20239"/>
    </source>
</evidence>
<dbReference type="Pfam" id="PF08281">
    <property type="entry name" value="Sigma70_r4_2"/>
    <property type="match status" value="1"/>
</dbReference>
<dbReference type="InterPro" id="IPR007627">
    <property type="entry name" value="RNA_pol_sigma70_r2"/>
</dbReference>
<sequence length="404" mass="43454">MADLPVTAEHLRDLVPQVLGALVRRYGHFDTCEDAVQEALLAAATQWPAQGVPAEPRTWLIRVASRRLVDLLRSEQARTRREAAWQPPVPPAVSCEDDSLTLLFLCCHPALNAPAQLALTLRAVGGLSTAEIGRALLTPVTTVAQRISRAKAQLKGATFRLPAPEEFDERLDVVLAVLYLSFTEGYVGTTGDTLDRVELAAEAIRLTRLLHARLPGRGDVGGLLALMLLTHARRDARTGPGGVLVPLDEQDRTRWDHTAIAEGVTLVTAALRAGPPGFYQLQAAIAAVHAEADHPRDTDWPQILALYRLLGAVTDSPVVTLNRAVAEAMVHGPAAGLTVLDTVAGDPRLARSHRPAAVRAHLLALSGAHAEASRWFRTAARLTTNRAEQRHLLTRAGDPAAPPT</sequence>
<dbReference type="InterPro" id="IPR013324">
    <property type="entry name" value="RNA_pol_sigma_r3/r4-like"/>
</dbReference>